<protein>
    <recommendedName>
        <fullName evidence="2">Uncharacterized GPI-anchored protein At5g19230-like domain-containing protein</fullName>
    </recommendedName>
</protein>
<feature type="compositionally biased region" description="Basic and acidic residues" evidence="1">
    <location>
        <begin position="118"/>
        <end position="129"/>
    </location>
</feature>
<dbReference type="EMBL" id="SDRB02012143">
    <property type="protein sequence ID" value="THF98713.1"/>
    <property type="molecule type" value="Genomic_DNA"/>
</dbReference>
<proteinExistence type="predicted"/>
<dbReference type="Proteomes" id="UP000306102">
    <property type="component" value="Unassembled WGS sequence"/>
</dbReference>
<feature type="region of interest" description="Disordered" evidence="1">
    <location>
        <begin position="118"/>
        <end position="145"/>
    </location>
</feature>
<evidence type="ECO:0000256" key="1">
    <source>
        <dbReference type="SAM" id="MobiDB-lite"/>
    </source>
</evidence>
<organism evidence="3 4">
    <name type="scientific">Camellia sinensis var. sinensis</name>
    <name type="common">China tea</name>
    <dbReference type="NCBI Taxonomy" id="542762"/>
    <lineage>
        <taxon>Eukaryota</taxon>
        <taxon>Viridiplantae</taxon>
        <taxon>Streptophyta</taxon>
        <taxon>Embryophyta</taxon>
        <taxon>Tracheophyta</taxon>
        <taxon>Spermatophyta</taxon>
        <taxon>Magnoliopsida</taxon>
        <taxon>eudicotyledons</taxon>
        <taxon>Gunneridae</taxon>
        <taxon>Pentapetalae</taxon>
        <taxon>asterids</taxon>
        <taxon>Ericales</taxon>
        <taxon>Theaceae</taxon>
        <taxon>Camellia</taxon>
    </lineage>
</organism>
<accession>A0A4S4D9K0</accession>
<evidence type="ECO:0000313" key="4">
    <source>
        <dbReference type="Proteomes" id="UP000306102"/>
    </source>
</evidence>
<dbReference type="InterPro" id="IPR059083">
    <property type="entry name" value="At5g19230_dom"/>
</dbReference>
<dbReference type="InterPro" id="IPR045285">
    <property type="entry name" value="At5g19230-like"/>
</dbReference>
<gene>
    <name evidence="3" type="ORF">TEA_017785</name>
</gene>
<dbReference type="Pfam" id="PF25884">
    <property type="entry name" value="At5g19230"/>
    <property type="match status" value="1"/>
</dbReference>
<feature type="domain" description="Uncharacterized GPI-anchored protein At5g19230-like" evidence="2">
    <location>
        <begin position="167"/>
        <end position="303"/>
    </location>
</feature>
<dbReference type="AlphaFoldDB" id="A0A4S4D9K0"/>
<name>A0A4S4D9K0_CAMSN</name>
<dbReference type="PANTHER" id="PTHR33976:SF2">
    <property type="entry name" value="GLYCOPROTEIN MEMBRANE GPI-ANCHORED"/>
    <property type="match status" value="1"/>
</dbReference>
<comment type="caution">
    <text evidence="3">The sequence shown here is derived from an EMBL/GenBank/DDBJ whole genome shotgun (WGS) entry which is preliminary data.</text>
</comment>
<dbReference type="PANTHER" id="PTHR33976">
    <property type="entry name" value="OS07G0645000 PROTEIN"/>
    <property type="match status" value="1"/>
</dbReference>
<reference evidence="3 4" key="1">
    <citation type="journal article" date="2018" name="Proc. Natl. Acad. Sci. U.S.A.">
        <title>Draft genome sequence of Camellia sinensis var. sinensis provides insights into the evolution of the tea genome and tea quality.</title>
        <authorList>
            <person name="Wei C."/>
            <person name="Yang H."/>
            <person name="Wang S."/>
            <person name="Zhao J."/>
            <person name="Liu C."/>
            <person name="Gao L."/>
            <person name="Xia E."/>
            <person name="Lu Y."/>
            <person name="Tai Y."/>
            <person name="She G."/>
            <person name="Sun J."/>
            <person name="Cao H."/>
            <person name="Tong W."/>
            <person name="Gao Q."/>
            <person name="Li Y."/>
            <person name="Deng W."/>
            <person name="Jiang X."/>
            <person name="Wang W."/>
            <person name="Chen Q."/>
            <person name="Zhang S."/>
            <person name="Li H."/>
            <person name="Wu J."/>
            <person name="Wang P."/>
            <person name="Li P."/>
            <person name="Shi C."/>
            <person name="Zheng F."/>
            <person name="Jian J."/>
            <person name="Huang B."/>
            <person name="Shan D."/>
            <person name="Shi M."/>
            <person name="Fang C."/>
            <person name="Yue Y."/>
            <person name="Li F."/>
            <person name="Li D."/>
            <person name="Wei S."/>
            <person name="Han B."/>
            <person name="Jiang C."/>
            <person name="Yin Y."/>
            <person name="Xia T."/>
            <person name="Zhang Z."/>
            <person name="Bennetzen J.L."/>
            <person name="Zhao S."/>
            <person name="Wan X."/>
        </authorList>
    </citation>
    <scope>NUCLEOTIDE SEQUENCE [LARGE SCALE GENOMIC DNA]</scope>
    <source>
        <strain evidence="4">cv. Shuchazao</strain>
        <tissue evidence="3">Leaf</tissue>
    </source>
</reference>
<evidence type="ECO:0000313" key="3">
    <source>
        <dbReference type="EMBL" id="THF98713.1"/>
    </source>
</evidence>
<evidence type="ECO:0000259" key="2">
    <source>
        <dbReference type="Pfam" id="PF25884"/>
    </source>
</evidence>
<keyword evidence="4" id="KW-1185">Reference proteome</keyword>
<sequence length="339" mass="37656">MVLSSNSNKSNESSSISNQCVKGNGFYERSVLNLVQMKPNLRSVLGLQHQYERFNSLFWRPKSTAVDLGVSIGKNKIVQVSYEPSSLFSLGLKGVVERVDIVEKSSIPIVSSNSIKIEESSKRHEDRGVHKASYPNNASHKNRERKKKLLKVSMILPKFKRWGIGMEDILLEDINCLRQSLNLQDLTQNDEATCLAEKIVDKIDKQPCDNTTTCTTNPITIPTADSSCYPKLAKKFPRLLKECNINNSTVRDGVILPLCVVEIVTTGLVCTNCTKSQYSKYLSNSNYTGAGINSGDSWTVIVLSTNTTTGSFVSADYLVSNIGLSHYFLLLLLELFLLS</sequence>